<dbReference type="InterPro" id="IPR029962">
    <property type="entry name" value="TBL"/>
</dbReference>
<organism evidence="3">
    <name type="scientific">Aegilops tauschii</name>
    <name type="common">Tausch's goatgrass</name>
    <name type="synonym">Aegilops squarrosa</name>
    <dbReference type="NCBI Taxonomy" id="37682"/>
    <lineage>
        <taxon>Eukaryota</taxon>
        <taxon>Viridiplantae</taxon>
        <taxon>Streptophyta</taxon>
        <taxon>Embryophyta</taxon>
        <taxon>Tracheophyta</taxon>
        <taxon>Spermatophyta</taxon>
        <taxon>Magnoliopsida</taxon>
        <taxon>Liliopsida</taxon>
        <taxon>Poales</taxon>
        <taxon>Poaceae</taxon>
        <taxon>BOP clade</taxon>
        <taxon>Pooideae</taxon>
        <taxon>Triticodae</taxon>
        <taxon>Triticeae</taxon>
        <taxon>Triticinae</taxon>
        <taxon>Aegilops</taxon>
    </lineage>
</organism>
<feature type="domain" description="Trichome birefringence-like C-terminal" evidence="2">
    <location>
        <begin position="135"/>
        <end position="421"/>
    </location>
</feature>
<dbReference type="InterPro" id="IPR026057">
    <property type="entry name" value="TBL_C"/>
</dbReference>
<dbReference type="GO" id="GO:0016413">
    <property type="term" value="F:O-acetyltransferase activity"/>
    <property type="evidence" value="ECO:0007669"/>
    <property type="project" value="InterPro"/>
</dbReference>
<protein>
    <recommendedName>
        <fullName evidence="2">Trichome birefringence-like C-terminal domain-containing protein</fullName>
    </recommendedName>
</protein>
<dbReference type="PANTHER" id="PTHR32285:SF38">
    <property type="entry name" value="OS01G0614300 PROTEIN"/>
    <property type="match status" value="1"/>
</dbReference>
<dbReference type="AlphaFoldDB" id="M8C3U8"/>
<name>M8C3U8_AEGTA</name>
<dbReference type="Pfam" id="PF13839">
    <property type="entry name" value="PC-Esterase"/>
    <property type="match status" value="1"/>
</dbReference>
<evidence type="ECO:0000256" key="1">
    <source>
        <dbReference type="ARBA" id="ARBA00007727"/>
    </source>
</evidence>
<dbReference type="GO" id="GO:0005794">
    <property type="term" value="C:Golgi apparatus"/>
    <property type="evidence" value="ECO:0007669"/>
    <property type="project" value="TreeGrafter"/>
</dbReference>
<evidence type="ECO:0000313" key="3">
    <source>
        <dbReference type="EnsemblPlants" id="EMT28733"/>
    </source>
</evidence>
<accession>M8C3U8</accession>
<evidence type="ECO:0000259" key="2">
    <source>
        <dbReference type="Pfam" id="PF13839"/>
    </source>
</evidence>
<comment type="similarity">
    <text evidence="1">Belongs to the PC-esterase family. TBL subfamily.</text>
</comment>
<dbReference type="PANTHER" id="PTHR32285">
    <property type="entry name" value="PROTEIN TRICHOME BIREFRINGENCE-LIKE 9-RELATED"/>
    <property type="match status" value="1"/>
</dbReference>
<dbReference type="EnsemblPlants" id="EMT28733">
    <property type="protein sequence ID" value="EMT28733"/>
    <property type="gene ID" value="F775_16151"/>
</dbReference>
<sequence>MEEVSGLFSADDQRLLLQHPSPLAQEDYDAMEMEWWTREPVWSSGVPEELWGLRFLVPLDGDQLMTQEGGKDTTSSEVPEEFRKARRHRLSLDGMKSSLPSPSRRSSSIVEGHVEAPGYEQCRGEPGGCGGAGGRIDGSGALEQCRNRRLVFVGDSLNRNMWESLACILYTALPDRSRARVHHLSSEHKIFRAMDYNCSVEFFWSPFLVQLETKPDRTKVLKLDQLPAMLQQVIGADVLVFNTGHWWTHTGKLRAWDHLERNGMLVKMEGEEAFSRALRTWARWVDHNVDQTRTRVFFRSVSPEHKGHYQLTEPPNTQCSANWCYNQTAPIAADEAIVPWFPKSMVSIVEGSIRSMRTRAAYLNITRLSELRIDAHPSVYSINRDGKPLTLEQRQQPIIYADCSHWCLPGLPDTWNVLLLASLMRHPSSNVNL</sequence>
<proteinExistence type="inferred from homology"/>
<reference evidence="3" key="1">
    <citation type="submission" date="2015-06" db="UniProtKB">
        <authorList>
            <consortium name="EnsemblPlants"/>
        </authorList>
    </citation>
    <scope>IDENTIFICATION</scope>
</reference>